<protein>
    <submittedName>
        <fullName evidence="2">Uncharacterized protein LOC104791292</fullName>
    </submittedName>
</protein>
<reference evidence="2" key="2">
    <citation type="submission" date="2025-08" db="UniProtKB">
        <authorList>
            <consortium name="RefSeq"/>
        </authorList>
    </citation>
    <scope>IDENTIFICATION</scope>
    <source>
        <tissue evidence="2">Leaf</tissue>
    </source>
</reference>
<accession>A0ABM0ZGK4</accession>
<name>A0ABM0ZGK4_CAMSA</name>
<proteinExistence type="predicted"/>
<gene>
    <name evidence="2" type="primary">LOC104791292</name>
</gene>
<dbReference type="PANTHER" id="PTHR47481">
    <property type="match status" value="1"/>
</dbReference>
<sequence>MSSNGMTEPQVASATDVVPLTTSSLLHINMTNVTKLTSTNYLMWSRQVYALLDGYNLGHFLDVEVDKPDPTVTTAGSTVPNPAFAVWTRQDKLIYSALLGAISLAVQPLLSLASTSADLWTTLRSTYAKPSCGHILQLKHQITEWRTGNRTIDEYVQGLTMRFDQLALLGKPEDHEDQIRFIPKGLPEDYKTIVDQTEGRDVAPSIPELHKKLLNREATLLTSSNVVLFPLLQTMSTTISAPSLPIHGNITITKAGLLTPTVANTVAPTLTLANVRFAVLKVIPLGVVLSFSPHWLNDHFFPLLVPTLRSPLLLGSWTLVQRTILRPT</sequence>
<evidence type="ECO:0000313" key="1">
    <source>
        <dbReference type="Proteomes" id="UP000694864"/>
    </source>
</evidence>
<dbReference type="PANTHER" id="PTHR47481:SF22">
    <property type="entry name" value="RETROTRANSPOSON GAG DOMAIN-CONTAINING PROTEIN"/>
    <property type="match status" value="1"/>
</dbReference>
<dbReference type="Pfam" id="PF14223">
    <property type="entry name" value="Retrotran_gag_2"/>
    <property type="match status" value="1"/>
</dbReference>
<dbReference type="Proteomes" id="UP000694864">
    <property type="component" value="Chromosome 6"/>
</dbReference>
<dbReference type="RefSeq" id="XP_010515442.1">
    <property type="nucleotide sequence ID" value="XM_010517140.2"/>
</dbReference>
<reference evidence="1" key="1">
    <citation type="journal article" date="2014" name="Nat. Commun.">
        <title>The emerging biofuel crop Camelina sativa retains a highly undifferentiated hexaploid genome structure.</title>
        <authorList>
            <person name="Kagale S."/>
            <person name="Koh C."/>
            <person name="Nixon J."/>
            <person name="Bollina V."/>
            <person name="Clarke W.E."/>
            <person name="Tuteja R."/>
            <person name="Spillane C."/>
            <person name="Robinson S.J."/>
            <person name="Links M.G."/>
            <person name="Clarke C."/>
            <person name="Higgins E.E."/>
            <person name="Huebert T."/>
            <person name="Sharpe A.G."/>
            <person name="Parkin I.A."/>
        </authorList>
    </citation>
    <scope>NUCLEOTIDE SEQUENCE [LARGE SCALE GENOMIC DNA]</scope>
    <source>
        <strain evidence="1">cv. DH55</strain>
    </source>
</reference>
<dbReference type="GeneID" id="104791292"/>
<organism evidence="1 2">
    <name type="scientific">Camelina sativa</name>
    <name type="common">False flax</name>
    <name type="synonym">Myagrum sativum</name>
    <dbReference type="NCBI Taxonomy" id="90675"/>
    <lineage>
        <taxon>Eukaryota</taxon>
        <taxon>Viridiplantae</taxon>
        <taxon>Streptophyta</taxon>
        <taxon>Embryophyta</taxon>
        <taxon>Tracheophyta</taxon>
        <taxon>Spermatophyta</taxon>
        <taxon>Magnoliopsida</taxon>
        <taxon>eudicotyledons</taxon>
        <taxon>Gunneridae</taxon>
        <taxon>Pentapetalae</taxon>
        <taxon>rosids</taxon>
        <taxon>malvids</taxon>
        <taxon>Brassicales</taxon>
        <taxon>Brassicaceae</taxon>
        <taxon>Camelineae</taxon>
        <taxon>Camelina</taxon>
    </lineage>
</organism>
<evidence type="ECO:0000313" key="2">
    <source>
        <dbReference type="RefSeq" id="XP_010515442.1"/>
    </source>
</evidence>
<keyword evidence="1" id="KW-1185">Reference proteome</keyword>